<dbReference type="RefSeq" id="WP_209795569.1">
    <property type="nucleotide sequence ID" value="NZ_JAGGJZ010000001.1"/>
</dbReference>
<comment type="caution">
    <text evidence="3">The sequence shown here is derived from an EMBL/GenBank/DDBJ whole genome shotgun (WGS) entry which is preliminary data.</text>
</comment>
<name>A0ABS4EXX0_9CLOT</name>
<keyword evidence="4" id="KW-1185">Reference proteome</keyword>
<dbReference type="Gene3D" id="2.30.30.90">
    <property type="match status" value="1"/>
</dbReference>
<dbReference type="EMBL" id="JAGGJZ010000001">
    <property type="protein sequence ID" value="MBP1888848.1"/>
    <property type="molecule type" value="Genomic_DNA"/>
</dbReference>
<dbReference type="InterPro" id="IPR007167">
    <property type="entry name" value="Fe-transptr_FeoA-like"/>
</dbReference>
<organism evidence="3 4">
    <name type="scientific">Clostridium moniliforme</name>
    <dbReference type="NCBI Taxonomy" id="39489"/>
    <lineage>
        <taxon>Bacteria</taxon>
        <taxon>Bacillati</taxon>
        <taxon>Bacillota</taxon>
        <taxon>Clostridia</taxon>
        <taxon>Eubacteriales</taxon>
        <taxon>Clostridiaceae</taxon>
        <taxon>Clostridium</taxon>
    </lineage>
</organism>
<dbReference type="PANTHER" id="PTHR42954:SF2">
    <property type="entry name" value="FE(2+) TRANSPORT PROTEIN A"/>
    <property type="match status" value="1"/>
</dbReference>
<sequence>MKKIGNYNVGDKLVVKGLNKDSLVKRKLMDMGITPGVSIEITGKAPLGDPIEVYVRGYKLTLRKEEADAILI</sequence>
<dbReference type="InterPro" id="IPR052713">
    <property type="entry name" value="FeoA"/>
</dbReference>
<evidence type="ECO:0000313" key="4">
    <source>
        <dbReference type="Proteomes" id="UP000783390"/>
    </source>
</evidence>
<keyword evidence="1" id="KW-0408">Iron</keyword>
<dbReference type="SUPFAM" id="SSF50037">
    <property type="entry name" value="C-terminal domain of transcriptional repressors"/>
    <property type="match status" value="1"/>
</dbReference>
<dbReference type="InterPro" id="IPR038157">
    <property type="entry name" value="FeoA_core_dom"/>
</dbReference>
<dbReference type="SMART" id="SM00899">
    <property type="entry name" value="FeoA"/>
    <property type="match status" value="1"/>
</dbReference>
<dbReference type="PANTHER" id="PTHR42954">
    <property type="entry name" value="FE(2+) TRANSPORT PROTEIN A"/>
    <property type="match status" value="1"/>
</dbReference>
<protein>
    <submittedName>
        <fullName evidence="3">Ferrous iron transport protein A</fullName>
    </submittedName>
</protein>
<evidence type="ECO:0000256" key="1">
    <source>
        <dbReference type="ARBA" id="ARBA00023004"/>
    </source>
</evidence>
<gene>
    <name evidence="3" type="ORF">J2Z53_000427</name>
</gene>
<evidence type="ECO:0000313" key="3">
    <source>
        <dbReference type="EMBL" id="MBP1888848.1"/>
    </source>
</evidence>
<reference evidence="3 4" key="1">
    <citation type="submission" date="2021-03" db="EMBL/GenBank/DDBJ databases">
        <title>Genomic Encyclopedia of Type Strains, Phase IV (KMG-IV): sequencing the most valuable type-strain genomes for metagenomic binning, comparative biology and taxonomic classification.</title>
        <authorList>
            <person name="Goeker M."/>
        </authorList>
    </citation>
    <scope>NUCLEOTIDE SEQUENCE [LARGE SCALE GENOMIC DNA]</scope>
    <source>
        <strain evidence="3 4">DSM 3984</strain>
    </source>
</reference>
<dbReference type="Proteomes" id="UP000783390">
    <property type="component" value="Unassembled WGS sequence"/>
</dbReference>
<proteinExistence type="predicted"/>
<evidence type="ECO:0000259" key="2">
    <source>
        <dbReference type="SMART" id="SM00899"/>
    </source>
</evidence>
<accession>A0ABS4EXX0</accession>
<dbReference type="InterPro" id="IPR008988">
    <property type="entry name" value="Transcriptional_repressor_C"/>
</dbReference>
<dbReference type="Pfam" id="PF04023">
    <property type="entry name" value="FeoA"/>
    <property type="match status" value="1"/>
</dbReference>
<feature type="domain" description="Ferrous iron transporter FeoA-like" evidence="2">
    <location>
        <begin position="2"/>
        <end position="72"/>
    </location>
</feature>